<evidence type="ECO:0000256" key="3">
    <source>
        <dbReference type="ARBA" id="ARBA00022519"/>
    </source>
</evidence>
<dbReference type="PANTHER" id="PTHR28259">
    <property type="entry name" value="FLUORIDE EXPORT PROTEIN 1-RELATED"/>
    <property type="match status" value="1"/>
</dbReference>
<keyword evidence="8 12" id="KW-0472">Membrane</keyword>
<feature type="transmembrane region" description="Helical" evidence="12">
    <location>
        <begin position="122"/>
        <end position="143"/>
    </location>
</feature>
<feature type="transmembrane region" description="Helical" evidence="12">
    <location>
        <begin position="52"/>
        <end position="75"/>
    </location>
</feature>
<keyword evidence="6 12" id="KW-0915">Sodium</keyword>
<comment type="activity regulation">
    <text evidence="12">Na(+) is not transported, but it plays an essential structural role and its presence is essential for fluoride channel function.</text>
</comment>
<evidence type="ECO:0000256" key="11">
    <source>
        <dbReference type="ARBA" id="ARBA00035585"/>
    </source>
</evidence>
<keyword evidence="7 12" id="KW-0406">Ion transport</keyword>
<reference evidence="13" key="1">
    <citation type="submission" date="2022-06" db="EMBL/GenBank/DDBJ databases">
        <title>Dynamics of rice microbiomes reveals core vertical transmitted seed endophytes.</title>
        <authorList>
            <person name="Liao K."/>
            <person name="Zhang X."/>
        </authorList>
    </citation>
    <scope>NUCLEOTIDE SEQUENCE</scope>
    <source>
        <strain evidence="13">JT1-17</strain>
    </source>
</reference>
<gene>
    <name evidence="12" type="primary">fluC</name>
    <name evidence="12" type="synonym">crcB</name>
    <name evidence="13" type="ORF">NB703_002189</name>
</gene>
<evidence type="ECO:0000256" key="9">
    <source>
        <dbReference type="ARBA" id="ARBA00023303"/>
    </source>
</evidence>
<evidence type="ECO:0000256" key="4">
    <source>
        <dbReference type="ARBA" id="ARBA00022692"/>
    </source>
</evidence>
<evidence type="ECO:0000256" key="7">
    <source>
        <dbReference type="ARBA" id="ARBA00023065"/>
    </source>
</evidence>
<evidence type="ECO:0000256" key="8">
    <source>
        <dbReference type="ARBA" id="ARBA00023136"/>
    </source>
</evidence>
<dbReference type="GO" id="GO:0062054">
    <property type="term" value="F:fluoride channel activity"/>
    <property type="evidence" value="ECO:0007669"/>
    <property type="project" value="UniProtKB-UniRule"/>
</dbReference>
<evidence type="ECO:0000256" key="6">
    <source>
        <dbReference type="ARBA" id="ARBA00023053"/>
    </source>
</evidence>
<evidence type="ECO:0000256" key="2">
    <source>
        <dbReference type="ARBA" id="ARBA00022475"/>
    </source>
</evidence>
<evidence type="ECO:0000313" key="14">
    <source>
        <dbReference type="Proteomes" id="UP001208888"/>
    </source>
</evidence>
<name>A0AAJ1FRH1_PANAN</name>
<dbReference type="NCBIfam" id="NF010792">
    <property type="entry name" value="PRK14196.1"/>
    <property type="match status" value="1"/>
</dbReference>
<keyword evidence="2 12" id="KW-1003">Cell membrane</keyword>
<dbReference type="PANTHER" id="PTHR28259:SF1">
    <property type="entry name" value="FLUORIDE EXPORT PROTEIN 1-RELATED"/>
    <property type="match status" value="1"/>
</dbReference>
<accession>A0AAJ1FRH1</accession>
<sequence>MHFFWPSTLFRANPEMETVMLKPLLAVMLGGSVGCVLRWWFGMRFNAFFPNLPPGTLLVNLIGGFVIGGAMAWFIKNPSLDPAWRLLIITGLCGGLTTFSTFTAELMTLLQTGKYLWAMSSALVHVIGSLLMSFAGFALINLLG</sequence>
<feature type="transmembrane region" description="Helical" evidence="12">
    <location>
        <begin position="87"/>
        <end position="110"/>
    </location>
</feature>
<keyword evidence="4 12" id="KW-0812">Transmembrane</keyword>
<feature type="binding site" evidence="12">
    <location>
        <position position="97"/>
    </location>
    <ligand>
        <name>Na(+)</name>
        <dbReference type="ChEBI" id="CHEBI:29101"/>
        <note>structural</note>
    </ligand>
</feature>
<protein>
    <recommendedName>
        <fullName evidence="12">Fluoride-specific ion channel FluC</fullName>
    </recommendedName>
</protein>
<evidence type="ECO:0000256" key="12">
    <source>
        <dbReference type="HAMAP-Rule" id="MF_00454"/>
    </source>
</evidence>
<dbReference type="AlphaFoldDB" id="A0AAJ1FRH1"/>
<dbReference type="Proteomes" id="UP001208888">
    <property type="component" value="Unassembled WGS sequence"/>
</dbReference>
<evidence type="ECO:0000256" key="5">
    <source>
        <dbReference type="ARBA" id="ARBA00022989"/>
    </source>
</evidence>
<dbReference type="GO" id="GO:0140114">
    <property type="term" value="P:cellular detoxification of fluoride"/>
    <property type="evidence" value="ECO:0007669"/>
    <property type="project" value="UniProtKB-UniRule"/>
</dbReference>
<evidence type="ECO:0000256" key="1">
    <source>
        <dbReference type="ARBA" id="ARBA00004651"/>
    </source>
</evidence>
<dbReference type="HAMAP" id="MF_00454">
    <property type="entry name" value="FluC"/>
    <property type="match status" value="1"/>
</dbReference>
<feature type="binding site" evidence="12">
    <location>
        <position position="94"/>
    </location>
    <ligand>
        <name>Na(+)</name>
        <dbReference type="ChEBI" id="CHEBI:29101"/>
        <note>structural</note>
    </ligand>
</feature>
<keyword evidence="12" id="KW-0479">Metal-binding</keyword>
<dbReference type="GO" id="GO:0005886">
    <property type="term" value="C:plasma membrane"/>
    <property type="evidence" value="ECO:0007669"/>
    <property type="project" value="UniProtKB-SubCell"/>
</dbReference>
<comment type="function">
    <text evidence="12">Fluoride-specific ion channel. Important for reducing fluoride concentration in the cell, thus reducing its toxicity.</text>
</comment>
<keyword evidence="3" id="KW-0997">Cell inner membrane</keyword>
<dbReference type="Pfam" id="PF02537">
    <property type="entry name" value="CRCB"/>
    <property type="match status" value="1"/>
</dbReference>
<organism evidence="13 14">
    <name type="scientific">Pantoea ananas</name>
    <name type="common">Erwinia uredovora</name>
    <dbReference type="NCBI Taxonomy" id="553"/>
    <lineage>
        <taxon>Bacteria</taxon>
        <taxon>Pseudomonadati</taxon>
        <taxon>Pseudomonadota</taxon>
        <taxon>Gammaproteobacteria</taxon>
        <taxon>Enterobacterales</taxon>
        <taxon>Erwiniaceae</taxon>
        <taxon>Pantoea</taxon>
    </lineage>
</organism>
<dbReference type="InterPro" id="IPR003691">
    <property type="entry name" value="FluC"/>
</dbReference>
<comment type="caution">
    <text evidence="13">The sequence shown here is derived from an EMBL/GenBank/DDBJ whole genome shotgun (WGS) entry which is preliminary data.</text>
</comment>
<proteinExistence type="inferred from homology"/>
<keyword evidence="9 12" id="KW-0407">Ion channel</keyword>
<evidence type="ECO:0000256" key="10">
    <source>
        <dbReference type="ARBA" id="ARBA00035120"/>
    </source>
</evidence>
<dbReference type="GO" id="GO:0046872">
    <property type="term" value="F:metal ion binding"/>
    <property type="evidence" value="ECO:0007669"/>
    <property type="project" value="UniProtKB-KW"/>
</dbReference>
<feature type="transmembrane region" description="Helical" evidence="12">
    <location>
        <begin position="20"/>
        <end position="40"/>
    </location>
</feature>
<comment type="subcellular location">
    <subcellularLocation>
        <location evidence="1 12">Cell membrane</location>
        <topology evidence="1 12">Multi-pass membrane protein</topology>
    </subcellularLocation>
</comment>
<evidence type="ECO:0000313" key="13">
    <source>
        <dbReference type="EMBL" id="MCW0344096.1"/>
    </source>
</evidence>
<keyword evidence="12" id="KW-0813">Transport</keyword>
<keyword evidence="5 12" id="KW-1133">Transmembrane helix</keyword>
<comment type="catalytic activity">
    <reaction evidence="11">
        <text>fluoride(in) = fluoride(out)</text>
        <dbReference type="Rhea" id="RHEA:76159"/>
        <dbReference type="ChEBI" id="CHEBI:17051"/>
    </reaction>
    <physiologicalReaction direction="left-to-right" evidence="11">
        <dbReference type="Rhea" id="RHEA:76160"/>
    </physiologicalReaction>
</comment>
<comment type="similarity">
    <text evidence="10 12">Belongs to the fluoride channel Fluc/FEX (TC 1.A.43) family.</text>
</comment>
<dbReference type="EMBL" id="JANFVX010000007">
    <property type="protein sequence ID" value="MCW0344096.1"/>
    <property type="molecule type" value="Genomic_DNA"/>
</dbReference>
<dbReference type="NCBIfam" id="TIGR00494">
    <property type="entry name" value="crcB"/>
    <property type="match status" value="1"/>
</dbReference>